<feature type="region of interest" description="Disordered" evidence="1">
    <location>
        <begin position="547"/>
        <end position="593"/>
    </location>
</feature>
<feature type="compositionally biased region" description="Acidic residues" evidence="1">
    <location>
        <begin position="399"/>
        <end position="425"/>
    </location>
</feature>
<feature type="compositionally biased region" description="Polar residues" evidence="1">
    <location>
        <begin position="1"/>
        <end position="17"/>
    </location>
</feature>
<evidence type="ECO:0000313" key="4">
    <source>
        <dbReference type="Proteomes" id="UP000193560"/>
    </source>
</evidence>
<reference evidence="3 4" key="1">
    <citation type="submission" date="2016-07" db="EMBL/GenBank/DDBJ databases">
        <title>Pervasive Adenine N6-methylation of Active Genes in Fungi.</title>
        <authorList>
            <consortium name="DOE Joint Genome Institute"/>
            <person name="Mondo S.J."/>
            <person name="Dannebaum R.O."/>
            <person name="Kuo R.C."/>
            <person name="Labutti K."/>
            <person name="Haridas S."/>
            <person name="Kuo A."/>
            <person name="Salamov A."/>
            <person name="Ahrendt S.R."/>
            <person name="Lipzen A."/>
            <person name="Sullivan W."/>
            <person name="Andreopoulos W.B."/>
            <person name="Clum A."/>
            <person name="Lindquist E."/>
            <person name="Daum C."/>
            <person name="Ramamoorthy G.K."/>
            <person name="Gryganskyi A."/>
            <person name="Culley D."/>
            <person name="Magnuson J.K."/>
            <person name="James T.Y."/>
            <person name="O'Malley M.A."/>
            <person name="Stajich J.E."/>
            <person name="Spatafora J.W."/>
            <person name="Visel A."/>
            <person name="Grigoriev I.V."/>
        </authorList>
    </citation>
    <scope>NUCLEOTIDE SEQUENCE [LARGE SCALE GENOMIC DNA]</scope>
    <source>
        <strain evidence="3 4">NRRL 1336</strain>
    </source>
</reference>
<feature type="region of interest" description="Disordered" evidence="1">
    <location>
        <begin position="399"/>
        <end position="451"/>
    </location>
</feature>
<feature type="domain" description="PSP proline-rich" evidence="2">
    <location>
        <begin position="292"/>
        <end position="345"/>
    </location>
</feature>
<feature type="region of interest" description="Disordered" evidence="1">
    <location>
        <begin position="1"/>
        <end position="60"/>
    </location>
</feature>
<evidence type="ECO:0000256" key="1">
    <source>
        <dbReference type="SAM" id="MobiDB-lite"/>
    </source>
</evidence>
<feature type="compositionally biased region" description="Basic and acidic residues" evidence="1">
    <location>
        <begin position="37"/>
        <end position="60"/>
    </location>
</feature>
<feature type="region of interest" description="Disordered" evidence="1">
    <location>
        <begin position="103"/>
        <end position="141"/>
    </location>
</feature>
<feature type="compositionally biased region" description="Basic and acidic residues" evidence="1">
    <location>
        <begin position="578"/>
        <end position="593"/>
    </location>
</feature>
<dbReference type="Pfam" id="PF04037">
    <property type="entry name" value="DUF382"/>
    <property type="match status" value="1"/>
</dbReference>
<name>A0A1X2I8R3_9FUNG</name>
<evidence type="ECO:0000259" key="2">
    <source>
        <dbReference type="SMART" id="SM00581"/>
    </source>
</evidence>
<accession>A0A1X2I8R3</accession>
<dbReference type="PANTHER" id="PTHR12785">
    <property type="entry name" value="SPLICING FACTOR 3B"/>
    <property type="match status" value="1"/>
</dbReference>
<dbReference type="AlphaFoldDB" id="A0A1X2I8R3"/>
<dbReference type="Pfam" id="PF04046">
    <property type="entry name" value="PSP"/>
    <property type="match status" value="1"/>
</dbReference>
<feature type="compositionally biased region" description="Basic and acidic residues" evidence="1">
    <location>
        <begin position="18"/>
        <end position="27"/>
    </location>
</feature>
<dbReference type="GO" id="GO:0005634">
    <property type="term" value="C:nucleus"/>
    <property type="evidence" value="ECO:0007669"/>
    <property type="project" value="InterPro"/>
</dbReference>
<proteinExistence type="predicted"/>
<sequence length="593" mass="67338">MVAQVTNTVSQDTNNSLKKLEKTQEPRKRNRKKSKKQKAEEEAARRQNTEKQDIDNDLKDVEFEYVVQPMDAERLKTLDGMANLQDDVLNQFSDIFRYFQKGKEEDEALDNEPTATDNKTTGEGEIDDNDSDTENKDQALSKKKMKQLTRLSVAELKQLVSKPEAVEWWDVNADDPKLLVQLKSYRNTVPVPVHWSQKRKYLQNKRGIEKPPFELPEFIKDTGIMEMRDAVKEKEDAAGLKSKMKEKVAPKMGKLDVDYQKLHDAFFRFQTKPNFALHGEMYYEGKENETKVQEKNPGQLSEELKQALNMPPLAPPPWLINMQRYGPPPNYPTLKISGLNAPIPEGAQWGYHPGGWGRPPVDEFNRPLYGDVFGVSEEHNRPQMPIEPVDRTLFGELESDEELEESEEEEEEEEEEEPKEEEEEALKEGLVTPSGMASVSTVASGLETPDVIELRKEVRRHGDEEGTKQLYQVLPEVDKKISGLMGSQHGYDLQNVDKPVIAPTSGRMATTSKRKLGDNVDVAIDPSELESGLDESTLRAKYEAQVKSKLPGGGAADSEDLSDMYAEHASRQAKKKKIAQDSKGKQKEKEFKF</sequence>
<organism evidence="3 4">
    <name type="scientific">Absidia repens</name>
    <dbReference type="NCBI Taxonomy" id="90262"/>
    <lineage>
        <taxon>Eukaryota</taxon>
        <taxon>Fungi</taxon>
        <taxon>Fungi incertae sedis</taxon>
        <taxon>Mucoromycota</taxon>
        <taxon>Mucoromycotina</taxon>
        <taxon>Mucoromycetes</taxon>
        <taxon>Mucorales</taxon>
        <taxon>Cunninghamellaceae</taxon>
        <taxon>Absidia</taxon>
    </lineage>
</organism>
<protein>
    <recommendedName>
        <fullName evidence="2">PSP proline-rich domain-containing protein</fullName>
    </recommendedName>
</protein>
<dbReference type="Proteomes" id="UP000193560">
    <property type="component" value="Unassembled WGS sequence"/>
</dbReference>
<dbReference type="OrthoDB" id="10260794at2759"/>
<comment type="caution">
    <text evidence="3">The sequence shown here is derived from an EMBL/GenBank/DDBJ whole genome shotgun (WGS) entry which is preliminary data.</text>
</comment>
<dbReference type="SMART" id="SM00581">
    <property type="entry name" value="PSP"/>
    <property type="match status" value="1"/>
</dbReference>
<dbReference type="PANTHER" id="PTHR12785:SF6">
    <property type="entry name" value="SPLICING FACTOR 3B SUBUNIT 2"/>
    <property type="match status" value="1"/>
</dbReference>
<dbReference type="EMBL" id="MCGE01000023">
    <property type="protein sequence ID" value="ORZ10807.1"/>
    <property type="molecule type" value="Genomic_DNA"/>
</dbReference>
<gene>
    <name evidence="3" type="ORF">BCR42DRAFT_333185</name>
</gene>
<dbReference type="InterPro" id="IPR006568">
    <property type="entry name" value="PSP_pro-rich"/>
</dbReference>
<dbReference type="STRING" id="90262.A0A1X2I8R3"/>
<dbReference type="InterPro" id="IPR052584">
    <property type="entry name" value="U2_snRNP_Complex_Component"/>
</dbReference>
<dbReference type="InterPro" id="IPR007180">
    <property type="entry name" value="DUF382"/>
</dbReference>
<evidence type="ECO:0000313" key="3">
    <source>
        <dbReference type="EMBL" id="ORZ10807.1"/>
    </source>
</evidence>
<keyword evidence="4" id="KW-1185">Reference proteome</keyword>